<keyword evidence="11" id="KW-1185">Reference proteome</keyword>
<reference evidence="8 11" key="2">
    <citation type="submission" date="2021-03" db="EMBL/GenBank/DDBJ databases">
        <title>Antimicrobial resistance genes in bacteria isolated from Japanese honey, and their potential for conferring macrolide and lincosamide resistance in the American foulbrood pathogen Paenibacillus larvae.</title>
        <authorList>
            <person name="Okamoto M."/>
            <person name="Kumagai M."/>
            <person name="Kanamori H."/>
            <person name="Takamatsu D."/>
        </authorList>
    </citation>
    <scope>NUCLEOTIDE SEQUENCE [LARGE SCALE GENOMIC DNA]</scope>
    <source>
        <strain evidence="8 11">J6TS1</strain>
    </source>
</reference>
<dbReference type="PIRSF" id="PIRSF006060">
    <property type="entry name" value="AA_transporter"/>
    <property type="match status" value="1"/>
</dbReference>
<feature type="transmembrane region" description="Helical" evidence="7">
    <location>
        <begin position="20"/>
        <end position="37"/>
    </location>
</feature>
<evidence type="ECO:0000256" key="5">
    <source>
        <dbReference type="ARBA" id="ARBA00022989"/>
    </source>
</evidence>
<dbReference type="GO" id="GO:0006865">
    <property type="term" value="P:amino acid transport"/>
    <property type="evidence" value="ECO:0007669"/>
    <property type="project" value="InterPro"/>
</dbReference>
<proteinExistence type="predicted"/>
<keyword evidence="3" id="KW-1003">Cell membrane</keyword>
<feature type="transmembrane region" description="Helical" evidence="7">
    <location>
        <begin position="397"/>
        <end position="415"/>
    </location>
</feature>
<dbReference type="InterPro" id="IPR004840">
    <property type="entry name" value="Amino_acid_permease_CS"/>
</dbReference>
<feature type="transmembrane region" description="Helical" evidence="7">
    <location>
        <begin position="91"/>
        <end position="117"/>
    </location>
</feature>
<feature type="transmembrane region" description="Helical" evidence="7">
    <location>
        <begin position="49"/>
        <end position="71"/>
    </location>
</feature>
<dbReference type="InterPro" id="IPR050367">
    <property type="entry name" value="APC_superfamily"/>
</dbReference>
<feature type="transmembrane region" description="Helical" evidence="7">
    <location>
        <begin position="196"/>
        <end position="216"/>
    </location>
</feature>
<evidence type="ECO:0000256" key="3">
    <source>
        <dbReference type="ARBA" id="ARBA00022475"/>
    </source>
</evidence>
<dbReference type="OrthoDB" id="9762947at2"/>
<feature type="transmembrane region" description="Helical" evidence="7">
    <location>
        <begin position="228"/>
        <end position="251"/>
    </location>
</feature>
<evidence type="ECO:0000256" key="4">
    <source>
        <dbReference type="ARBA" id="ARBA00022692"/>
    </source>
</evidence>
<reference evidence="9 10" key="1">
    <citation type="submission" date="2018-12" db="EMBL/GenBank/DDBJ databases">
        <authorList>
            <person name="Sun L."/>
            <person name="Chen Z."/>
        </authorList>
    </citation>
    <scope>NUCLEOTIDE SEQUENCE [LARGE SCALE GENOMIC DNA]</scope>
    <source>
        <strain evidence="9 10">LMG 29736</strain>
    </source>
</reference>
<sequence length="453" mass="49905">MAKVQLLEIEPIRNLKFRHLWALGVGAVVGDGIFLLIGEGIATAGPSAVLAYFIAGLFQFFLMIALAEIAIGMPFAGGMSVWVERFLGKWWGFLSGFAFAAGWVLAGGGVSMALGTITSWFFPQLTGKVWTTIFAIIFVSIFAILNIYGTSIAAKTQLYLVLLLTAGMLLFALIGIKDINVDNFKEWMPYGTSGFLSAIPLGTYAYLGAVSIVTAGSEVVNPRDLPRALIWSSVTFLIIYTVAQIVLQGIIPWDQVTIDSSPFTEAANIVFGYAGAFIINLVAWIAAATCILMGTFYTASRIFFSQARRGYLPKFFGYLHPKTRTPVYGIVFIWICSVVFILIGSVNPDLIYVEFSLQLTFAWIVSWALAVVAAILYRKKCKNEVEKLAWKQPLFPLFPILGLIGIGIVFYGTFLGTPMTLVRGLVWIVALFIFYKIYYKADQNKSSDQEKVI</sequence>
<dbReference type="PANTHER" id="PTHR42770:SF7">
    <property type="entry name" value="MEMBRANE PROTEIN"/>
    <property type="match status" value="1"/>
</dbReference>
<keyword evidence="4 7" id="KW-0812">Transmembrane</keyword>
<dbReference type="Proteomes" id="UP000680670">
    <property type="component" value="Unassembled WGS sequence"/>
</dbReference>
<dbReference type="Pfam" id="PF13520">
    <property type="entry name" value="AA_permease_2"/>
    <property type="match status" value="1"/>
</dbReference>
<evidence type="ECO:0000256" key="2">
    <source>
        <dbReference type="ARBA" id="ARBA00022448"/>
    </source>
</evidence>
<feature type="transmembrane region" description="Helical" evidence="7">
    <location>
        <begin position="355"/>
        <end position="377"/>
    </location>
</feature>
<dbReference type="RefSeq" id="WP_120117520.1">
    <property type="nucleotide sequence ID" value="NZ_BORI01000004.1"/>
</dbReference>
<keyword evidence="5 7" id="KW-1133">Transmembrane helix</keyword>
<dbReference type="PANTHER" id="PTHR42770">
    <property type="entry name" value="AMINO ACID TRANSPORTER-RELATED"/>
    <property type="match status" value="1"/>
</dbReference>
<organism evidence="9 10">
    <name type="scientific">Siminovitchia terrae</name>
    <name type="common">Bacillus terrae</name>
    <dbReference type="NCBI Taxonomy" id="1914933"/>
    <lineage>
        <taxon>Bacteria</taxon>
        <taxon>Bacillati</taxon>
        <taxon>Bacillota</taxon>
        <taxon>Bacilli</taxon>
        <taxon>Bacillales</taxon>
        <taxon>Bacillaceae</taxon>
        <taxon>Siminovitchia</taxon>
    </lineage>
</organism>
<evidence type="ECO:0000313" key="11">
    <source>
        <dbReference type="Proteomes" id="UP000680670"/>
    </source>
</evidence>
<comment type="caution">
    <text evidence="9">The sequence shown here is derived from an EMBL/GenBank/DDBJ whole genome shotgun (WGS) entry which is preliminary data.</text>
</comment>
<evidence type="ECO:0000256" key="7">
    <source>
        <dbReference type="SAM" id="Phobius"/>
    </source>
</evidence>
<dbReference type="Proteomes" id="UP000287296">
    <property type="component" value="Unassembled WGS sequence"/>
</dbReference>
<evidence type="ECO:0000256" key="6">
    <source>
        <dbReference type="ARBA" id="ARBA00023136"/>
    </source>
</evidence>
<evidence type="ECO:0000313" key="9">
    <source>
        <dbReference type="EMBL" id="RST60330.1"/>
    </source>
</evidence>
<dbReference type="GO" id="GO:0005886">
    <property type="term" value="C:plasma membrane"/>
    <property type="evidence" value="ECO:0007669"/>
    <property type="project" value="UniProtKB-SubCell"/>
</dbReference>
<dbReference type="InterPro" id="IPR002293">
    <property type="entry name" value="AA/rel_permease1"/>
</dbReference>
<accession>A0A429XA95</accession>
<keyword evidence="6 7" id="KW-0472">Membrane</keyword>
<dbReference type="Gene3D" id="1.20.1740.10">
    <property type="entry name" value="Amino acid/polyamine transporter I"/>
    <property type="match status" value="1"/>
</dbReference>
<name>A0A429XA95_SIMTE</name>
<feature type="transmembrane region" description="Helical" evidence="7">
    <location>
        <begin position="158"/>
        <end position="176"/>
    </location>
</feature>
<feature type="transmembrane region" description="Helical" evidence="7">
    <location>
        <begin position="271"/>
        <end position="304"/>
    </location>
</feature>
<gene>
    <name evidence="9" type="ORF">D5F11_007760</name>
    <name evidence="8" type="ORF">J6TS1_29150</name>
</gene>
<feature type="transmembrane region" description="Helical" evidence="7">
    <location>
        <begin position="421"/>
        <end position="439"/>
    </location>
</feature>
<dbReference type="EMBL" id="QYTW02000005">
    <property type="protein sequence ID" value="RST60330.1"/>
    <property type="molecule type" value="Genomic_DNA"/>
</dbReference>
<evidence type="ECO:0000313" key="8">
    <source>
        <dbReference type="EMBL" id="GIN97045.1"/>
    </source>
</evidence>
<keyword evidence="2" id="KW-0813">Transport</keyword>
<feature type="transmembrane region" description="Helical" evidence="7">
    <location>
        <begin position="325"/>
        <end position="343"/>
    </location>
</feature>
<dbReference type="EMBL" id="BORJ01000007">
    <property type="protein sequence ID" value="GIN97045.1"/>
    <property type="molecule type" value="Genomic_DNA"/>
</dbReference>
<dbReference type="AlphaFoldDB" id="A0A429XA95"/>
<comment type="subcellular location">
    <subcellularLocation>
        <location evidence="1">Cell membrane</location>
        <topology evidence="1">Multi-pass membrane protein</topology>
    </subcellularLocation>
</comment>
<dbReference type="PROSITE" id="PS00218">
    <property type="entry name" value="AMINO_ACID_PERMEASE_1"/>
    <property type="match status" value="1"/>
</dbReference>
<dbReference type="GO" id="GO:0022857">
    <property type="term" value="F:transmembrane transporter activity"/>
    <property type="evidence" value="ECO:0007669"/>
    <property type="project" value="InterPro"/>
</dbReference>
<evidence type="ECO:0000256" key="1">
    <source>
        <dbReference type="ARBA" id="ARBA00004651"/>
    </source>
</evidence>
<feature type="transmembrane region" description="Helical" evidence="7">
    <location>
        <begin position="129"/>
        <end position="149"/>
    </location>
</feature>
<protein>
    <submittedName>
        <fullName evidence="9">Amino acid permease</fullName>
    </submittedName>
    <submittedName>
        <fullName evidence="8">Amino acid transporter</fullName>
    </submittedName>
</protein>
<evidence type="ECO:0000313" key="10">
    <source>
        <dbReference type="Proteomes" id="UP000287296"/>
    </source>
</evidence>